<evidence type="ECO:0000313" key="2">
    <source>
        <dbReference type="EMBL" id="PFX19312.1"/>
    </source>
</evidence>
<dbReference type="InterPro" id="IPR000477">
    <property type="entry name" value="RT_dom"/>
</dbReference>
<dbReference type="PANTHER" id="PTHR10974:SF39">
    <property type="entry name" value="E2F TRANSCRIPTION FACTOR CC-MB DOMAIN-CONTAINING PROTEIN"/>
    <property type="match status" value="1"/>
</dbReference>
<dbReference type="InterPro" id="IPR017850">
    <property type="entry name" value="Alkaline_phosphatase_core_sf"/>
</dbReference>
<dbReference type="GO" id="GO:0005615">
    <property type="term" value="C:extracellular space"/>
    <property type="evidence" value="ECO:0007669"/>
    <property type="project" value="TreeGrafter"/>
</dbReference>
<dbReference type="Pfam" id="PF00078">
    <property type="entry name" value="RVT_1"/>
    <property type="match status" value="1"/>
</dbReference>
<name>A0A2B4RSV8_STYPI</name>
<dbReference type="OrthoDB" id="413313at2759"/>
<evidence type="ECO:0000313" key="3">
    <source>
        <dbReference type="Proteomes" id="UP000225706"/>
    </source>
</evidence>
<comment type="caution">
    <text evidence="2">The sequence shown here is derived from an EMBL/GenBank/DDBJ whole genome shotgun (WGS) entry which is preliminary data.</text>
</comment>
<reference evidence="3" key="1">
    <citation type="journal article" date="2017" name="bioRxiv">
        <title>Comparative analysis of the genomes of Stylophora pistillata and Acropora digitifera provides evidence for extensive differences between species of corals.</title>
        <authorList>
            <person name="Voolstra C.R."/>
            <person name="Li Y."/>
            <person name="Liew Y.J."/>
            <person name="Baumgarten S."/>
            <person name="Zoccola D."/>
            <person name="Flot J.-F."/>
            <person name="Tambutte S."/>
            <person name="Allemand D."/>
            <person name="Aranda M."/>
        </authorList>
    </citation>
    <scope>NUCLEOTIDE SEQUENCE [LARGE SCALE GENOMIC DNA]</scope>
</reference>
<keyword evidence="3" id="KW-1185">Reference proteome</keyword>
<feature type="domain" description="Reverse transcriptase" evidence="1">
    <location>
        <begin position="576"/>
        <end position="840"/>
    </location>
</feature>
<organism evidence="2 3">
    <name type="scientific">Stylophora pistillata</name>
    <name type="common">Smooth cauliflower coral</name>
    <dbReference type="NCBI Taxonomy" id="50429"/>
    <lineage>
        <taxon>Eukaryota</taxon>
        <taxon>Metazoa</taxon>
        <taxon>Cnidaria</taxon>
        <taxon>Anthozoa</taxon>
        <taxon>Hexacorallia</taxon>
        <taxon>Scleractinia</taxon>
        <taxon>Astrocoeniina</taxon>
        <taxon>Pocilloporidae</taxon>
        <taxon>Stylophora</taxon>
    </lineage>
</organism>
<dbReference type="Pfam" id="PF02995">
    <property type="entry name" value="DUF229"/>
    <property type="match status" value="1"/>
</dbReference>
<dbReference type="GO" id="GO:0003964">
    <property type="term" value="F:RNA-directed DNA polymerase activity"/>
    <property type="evidence" value="ECO:0007669"/>
    <property type="project" value="UniProtKB-KW"/>
</dbReference>
<dbReference type="InterPro" id="IPR004245">
    <property type="entry name" value="DUF229"/>
</dbReference>
<accession>A0A2B4RSV8</accession>
<keyword evidence="2" id="KW-0695">RNA-directed DNA polymerase</keyword>
<dbReference type="PROSITE" id="PS50878">
    <property type="entry name" value="RT_POL"/>
    <property type="match status" value="1"/>
</dbReference>
<gene>
    <name evidence="2" type="primary">RTase</name>
    <name evidence="2" type="ORF">AWC38_SpisGene16280</name>
</gene>
<sequence length="1218" mass="139508">MLPLYKKGFTLLFIVTAVTITIALLRTDLSPLLNRILGDQRSDPSDYLSLDLYENSEELDASLSSIKCKPYRLDRAGHEQADKFYGKPDKEERSCDDFYYPDICSFQVTKSGEHKLSCDSKVCGSSRVQMGSINPNMGKISEWTDLSKETMVTMVGKAVEMDRKSGFGFLFIRCGNILQVLTFPPVLQKVEGGEKRKQISVNVISMDSLSRPHFYRSLPRTVEALRKIKNDFNIQATALDFQIFQSIGEQTFDNLRPFFCGVVKDDNILTNTVRTSKYSLGVDVLYETFQKWGYQTLFQEDLVWFDRWGIVLTDLQVRSKPTTDSEFKARWNEFKERMSKKHIDDFGMTHFSGPLLGLRYSETNHFENPPKVCLNGQFFSKYFMDYIQIVNTAIHNDPRTKPLVSFIHFNTGHEHTGQRIRNTDAHLAKFLINMAEFPNTLTMLVSDHGNKNTQYSYKTEEGKREVYDPIAFMVIPDGVVRNLGKQRMGALVQNQRRLFTFLDVHRALMSLNHPKKMHSQDPQVVGIFADLPANRTCADLNLMPQARCKCKIIEKNNSVEDNSDSLKWLAEFALGTLNEAIQKQHMRGEVHTQLSPKKYGYGNCQRLVGKTFANIVQRSQGDSVTTTMDLHVVPPAGYKEDEIFKVSVKQQAKTKNKVWLTSFIRKSSKAFDLINHDILLAKLKMYGVDDGHLQLFRRYLADCQQYVNINGCISSPLGITHGVPQGGILGSLLFLTFINDLPQVISNSTVSVYADDTTFTSSAHCTLGTIAVEAKLQEDIDSLCAWSTQNRMVLNAGKTKSILVTGKRLKSRVADPSLKLQANGTAIEQVIHQKLLGVTIDQELTFKEHVDKLCKKLSKKIGLLKKLCTYLPIEERLLFYNALIKPVMMYGSIVWTYCSKEDLMRVFRLQKRAARVILGTGIRSRTVENFKKLNWIPFFDEVKIRKCVLIYKALHGESPTYIESTLTTNHSLHGRETRHGQYNLICPKYRNTTEAGRSFQVSSKHQKLLGVTIDQELTFKEHVDKLCKKLSKKIGLLKKLCTYLPIEERLLFYNALIKPVMMYGSIVWTYCSKEDLMRVFRLQKRAARVILGTGIRSRTVENFKKLNWIPFYDEVKIRKCVLIYKALHGESPTYIESTLTTNHSLHGRETRHGQYNLICPKYRNTTEAGRSFQVSSIKLWNSLPNELRKQRSISSLRNDLMNYFINSYRDIDSFEAVL</sequence>
<dbReference type="EMBL" id="LSMT01000366">
    <property type="protein sequence ID" value="PFX19312.1"/>
    <property type="molecule type" value="Genomic_DNA"/>
</dbReference>
<evidence type="ECO:0000259" key="1">
    <source>
        <dbReference type="PROSITE" id="PS50878"/>
    </source>
</evidence>
<dbReference type="PANTHER" id="PTHR10974">
    <property type="entry name" value="FI08016P-RELATED"/>
    <property type="match status" value="1"/>
</dbReference>
<dbReference type="Proteomes" id="UP000225706">
    <property type="component" value="Unassembled WGS sequence"/>
</dbReference>
<keyword evidence="2" id="KW-0808">Transferase</keyword>
<dbReference type="AlphaFoldDB" id="A0A2B4RSV8"/>
<proteinExistence type="predicted"/>
<protein>
    <submittedName>
        <fullName evidence="2">Putative RNA-directed DNA polymerase from transposon BS</fullName>
    </submittedName>
</protein>
<dbReference type="SUPFAM" id="SSF53649">
    <property type="entry name" value="Alkaline phosphatase-like"/>
    <property type="match status" value="1"/>
</dbReference>
<keyword evidence="2" id="KW-0548">Nucleotidyltransferase</keyword>